<dbReference type="AlphaFoldDB" id="A0A6J5ZTN7"/>
<organism evidence="1">
    <name type="scientific">freshwater metagenome</name>
    <dbReference type="NCBI Taxonomy" id="449393"/>
    <lineage>
        <taxon>unclassified sequences</taxon>
        <taxon>metagenomes</taxon>
        <taxon>ecological metagenomes</taxon>
    </lineage>
</organism>
<sequence length="108" mass="11235">MPPAAIPAPMRPPMMACDEDEGSPRAHVRKFQKIAPKSAANVTFKPIGIDPAATAGRLSIATVLEMVLATAVPIMNAGKKLNMAERMTALRGVSDLVAITVDVALAAS</sequence>
<gene>
    <name evidence="1" type="ORF">UFOPK3770_01256</name>
</gene>
<dbReference type="EMBL" id="CAESAJ010000184">
    <property type="protein sequence ID" value="CAB4344120.1"/>
    <property type="molecule type" value="Genomic_DNA"/>
</dbReference>
<name>A0A6J5ZTN7_9ZZZZ</name>
<protein>
    <submittedName>
        <fullName evidence="1">Unannotated protein</fullName>
    </submittedName>
</protein>
<evidence type="ECO:0000313" key="1">
    <source>
        <dbReference type="EMBL" id="CAB4344120.1"/>
    </source>
</evidence>
<accession>A0A6J5ZTN7</accession>
<proteinExistence type="predicted"/>
<reference evidence="1" key="1">
    <citation type="submission" date="2020-05" db="EMBL/GenBank/DDBJ databases">
        <authorList>
            <person name="Chiriac C."/>
            <person name="Salcher M."/>
            <person name="Ghai R."/>
            <person name="Kavagutti S V."/>
        </authorList>
    </citation>
    <scope>NUCLEOTIDE SEQUENCE</scope>
</reference>